<dbReference type="PANTHER" id="PTHR46401:SF2">
    <property type="entry name" value="GLYCOSYLTRANSFERASE WBBK-RELATED"/>
    <property type="match status" value="1"/>
</dbReference>
<comment type="caution">
    <text evidence="2">The sequence shown here is derived from an EMBL/GenBank/DDBJ whole genome shotgun (WGS) entry which is preliminary data.</text>
</comment>
<keyword evidence="1" id="KW-0808">Transferase</keyword>
<sequence length="371" mass="42117">MKTIGVISRGPVASKSDGTLTRIFHLVKSLSKFGKVKLFELSGGKEVFFEDKKVKEWPLDAKIESTDSFFRIIKNEFSIFKGLIKNQDELKSCDMIFVAGTVSPSAIFVSRMLSDTLVLDIPFLYSRVVEENFAKRSLGKFIEALAMKASDRISFISDQEKAISMENYSLQEKNLFVVPHVVEVPSLKFRKDLNEVENLPEITGKKVLTFIGDLNAVQNKDSVEFILNDLVPSFQNENVVFLIIGKGKEEFEPKSPNVRFLGFVEELSPYLEITDICIAPLRVGAGIKTKILDYLKFEKPVLTTVKGAEGFDFQNLEIVKVCDIENFEFHLRDMLKNLNEFKGEKGRKFIKENHSKKVSEDKIEELLSSLD</sequence>
<gene>
    <name evidence="2" type="ORF">AKJ55_00785</name>
</gene>
<proteinExistence type="predicted"/>
<dbReference type="Gene3D" id="3.40.50.2000">
    <property type="entry name" value="Glycogen Phosphorylase B"/>
    <property type="match status" value="2"/>
</dbReference>
<evidence type="ECO:0000256" key="1">
    <source>
        <dbReference type="ARBA" id="ARBA00022679"/>
    </source>
</evidence>
<dbReference type="Proteomes" id="UP000070633">
    <property type="component" value="Unassembled WGS sequence"/>
</dbReference>
<evidence type="ECO:0000313" key="3">
    <source>
        <dbReference type="Proteomes" id="UP000070633"/>
    </source>
</evidence>
<accession>A0ABR5TJT8</accession>
<organism evidence="2 3">
    <name type="scientific">candidate division MSBL1 archaeon SCGC-AAA382M17</name>
    <dbReference type="NCBI Taxonomy" id="1698284"/>
    <lineage>
        <taxon>Archaea</taxon>
        <taxon>Methanobacteriati</taxon>
        <taxon>Methanobacteriota</taxon>
        <taxon>candidate division MSBL1</taxon>
    </lineage>
</organism>
<dbReference type="SUPFAM" id="SSF53756">
    <property type="entry name" value="UDP-Glycosyltransferase/glycogen phosphorylase"/>
    <property type="match status" value="1"/>
</dbReference>
<dbReference type="PANTHER" id="PTHR46401">
    <property type="entry name" value="GLYCOSYLTRANSFERASE WBBK-RELATED"/>
    <property type="match status" value="1"/>
</dbReference>
<reference evidence="2 3" key="1">
    <citation type="journal article" date="2016" name="Sci. Rep.">
        <title>Metabolic traits of an uncultured archaeal lineage -MSBL1- from brine pools of the Red Sea.</title>
        <authorList>
            <person name="Mwirichia R."/>
            <person name="Alam I."/>
            <person name="Rashid M."/>
            <person name="Vinu M."/>
            <person name="Ba-Alawi W."/>
            <person name="Anthony Kamau A."/>
            <person name="Kamanda Ngugi D."/>
            <person name="Goker M."/>
            <person name="Klenk H.P."/>
            <person name="Bajic V."/>
            <person name="Stingl U."/>
        </authorList>
    </citation>
    <scope>NUCLEOTIDE SEQUENCE [LARGE SCALE GENOMIC DNA]</scope>
    <source>
        <strain evidence="2">SCGC-AAA382M17</strain>
    </source>
</reference>
<name>A0ABR5TJT8_9EURY</name>
<dbReference type="EMBL" id="LHYI01000013">
    <property type="protein sequence ID" value="KXB08568.1"/>
    <property type="molecule type" value="Genomic_DNA"/>
</dbReference>
<protein>
    <recommendedName>
        <fullName evidence="4">Glycosyltransferase subfamily 4-like N-terminal domain-containing protein</fullName>
    </recommendedName>
</protein>
<evidence type="ECO:0008006" key="4">
    <source>
        <dbReference type="Google" id="ProtNLM"/>
    </source>
</evidence>
<evidence type="ECO:0000313" key="2">
    <source>
        <dbReference type="EMBL" id="KXB08568.1"/>
    </source>
</evidence>
<keyword evidence="3" id="KW-1185">Reference proteome</keyword>
<dbReference type="Pfam" id="PF13692">
    <property type="entry name" value="Glyco_trans_1_4"/>
    <property type="match status" value="1"/>
</dbReference>